<name>A0AAN6TYZ8_9PEZI</name>
<dbReference type="InterPro" id="IPR046341">
    <property type="entry name" value="SET_dom_sf"/>
</dbReference>
<dbReference type="Proteomes" id="UP001302602">
    <property type="component" value="Unassembled WGS sequence"/>
</dbReference>
<feature type="region of interest" description="Disordered" evidence="3">
    <location>
        <begin position="165"/>
        <end position="210"/>
    </location>
</feature>
<dbReference type="InterPro" id="IPR003616">
    <property type="entry name" value="Post-SET_dom"/>
</dbReference>
<dbReference type="GeneID" id="87829897"/>
<comment type="caution">
    <text evidence="5">The sequence shown here is derived from an EMBL/GenBank/DDBJ whole genome shotgun (WGS) entry which is preliminary data.</text>
</comment>
<dbReference type="Gene3D" id="2.170.270.10">
    <property type="entry name" value="SET domain"/>
    <property type="match status" value="1"/>
</dbReference>
<dbReference type="PROSITE" id="PS50868">
    <property type="entry name" value="POST_SET"/>
    <property type="match status" value="1"/>
</dbReference>
<accession>A0AAN6TYZ8</accession>
<reference evidence="5" key="1">
    <citation type="journal article" date="2023" name="Mol. Phylogenet. Evol.">
        <title>Genome-scale phylogeny and comparative genomics of the fungal order Sordariales.</title>
        <authorList>
            <person name="Hensen N."/>
            <person name="Bonometti L."/>
            <person name="Westerberg I."/>
            <person name="Brannstrom I.O."/>
            <person name="Guillou S."/>
            <person name="Cros-Aarteil S."/>
            <person name="Calhoun S."/>
            <person name="Haridas S."/>
            <person name="Kuo A."/>
            <person name="Mondo S."/>
            <person name="Pangilinan J."/>
            <person name="Riley R."/>
            <person name="LaButti K."/>
            <person name="Andreopoulos B."/>
            <person name="Lipzen A."/>
            <person name="Chen C."/>
            <person name="Yan M."/>
            <person name="Daum C."/>
            <person name="Ng V."/>
            <person name="Clum A."/>
            <person name="Steindorff A."/>
            <person name="Ohm R.A."/>
            <person name="Martin F."/>
            <person name="Silar P."/>
            <person name="Natvig D.O."/>
            <person name="Lalanne C."/>
            <person name="Gautier V."/>
            <person name="Ament-Velasquez S.L."/>
            <person name="Kruys A."/>
            <person name="Hutchinson M.I."/>
            <person name="Powell A.J."/>
            <person name="Barry K."/>
            <person name="Miller A.N."/>
            <person name="Grigoriev I.V."/>
            <person name="Debuchy R."/>
            <person name="Gladieux P."/>
            <person name="Hiltunen Thoren M."/>
            <person name="Johannesson H."/>
        </authorList>
    </citation>
    <scope>NUCLEOTIDE SEQUENCE</scope>
    <source>
        <strain evidence="5">CBS 731.68</strain>
    </source>
</reference>
<evidence type="ECO:0000256" key="3">
    <source>
        <dbReference type="SAM" id="MobiDB-lite"/>
    </source>
</evidence>
<feature type="domain" description="Post-SET" evidence="4">
    <location>
        <begin position="121"/>
        <end position="137"/>
    </location>
</feature>
<feature type="region of interest" description="Disordered" evidence="3">
    <location>
        <begin position="267"/>
        <end position="307"/>
    </location>
</feature>
<dbReference type="PANTHER" id="PTHR12350">
    <property type="entry name" value="HISTONE-LYSINE N-METHYLTRANSFERASE-RELATED"/>
    <property type="match status" value="1"/>
</dbReference>
<sequence length="307" mass="32668">MAPIKPHWVQPSHPDIQEVIINEAEFTTKSISKIALPPFGLFAKLEFPPCTVAAEPTYATVQMGRDKHLDLNSDLLYINHSCEPSLIFDTASMNVIAGPKGLQPGDELTFFYPSTEWHMAQPFDCLCGTPSCRGRIAGARDMTVEQLRGLWLNGHIRELLEERESAKKHTTANGSTTPTITTTATVVNGNGNGNGTGFKASENGTDSHPATTADQTVLALREALAHAEKVVDAARLALVSYVQALQLAGLGGAHNKQANGSFSSFQTGNGFDAAKPASIQEPAGAQRRGPTSRELSGEMGGDTSVLG</sequence>
<reference evidence="5" key="2">
    <citation type="submission" date="2023-05" db="EMBL/GenBank/DDBJ databases">
        <authorList>
            <consortium name="Lawrence Berkeley National Laboratory"/>
            <person name="Steindorff A."/>
            <person name="Hensen N."/>
            <person name="Bonometti L."/>
            <person name="Westerberg I."/>
            <person name="Brannstrom I.O."/>
            <person name="Guillou S."/>
            <person name="Cros-Aarteil S."/>
            <person name="Calhoun S."/>
            <person name="Haridas S."/>
            <person name="Kuo A."/>
            <person name="Mondo S."/>
            <person name="Pangilinan J."/>
            <person name="Riley R."/>
            <person name="Labutti K."/>
            <person name="Andreopoulos B."/>
            <person name="Lipzen A."/>
            <person name="Chen C."/>
            <person name="Yanf M."/>
            <person name="Daum C."/>
            <person name="Ng V."/>
            <person name="Clum A."/>
            <person name="Ohm R."/>
            <person name="Martin F."/>
            <person name="Silar P."/>
            <person name="Natvig D."/>
            <person name="Lalanne C."/>
            <person name="Gautier V."/>
            <person name="Ament-Velasquez S.L."/>
            <person name="Kruys A."/>
            <person name="Hutchinson M.I."/>
            <person name="Powell A.J."/>
            <person name="Barry K."/>
            <person name="Miller A.N."/>
            <person name="Grigoriev I.V."/>
            <person name="Debuchy R."/>
            <person name="Gladieux P."/>
            <person name="Thoren M.H."/>
            <person name="Johannesson H."/>
        </authorList>
    </citation>
    <scope>NUCLEOTIDE SEQUENCE</scope>
    <source>
        <strain evidence="5">CBS 731.68</strain>
    </source>
</reference>
<evidence type="ECO:0000313" key="5">
    <source>
        <dbReference type="EMBL" id="KAK4122741.1"/>
    </source>
</evidence>
<evidence type="ECO:0000259" key="4">
    <source>
        <dbReference type="PROSITE" id="PS50868"/>
    </source>
</evidence>
<protein>
    <recommendedName>
        <fullName evidence="4">Post-SET domain-containing protein</fullName>
    </recommendedName>
</protein>
<dbReference type="GO" id="GO:0032259">
    <property type="term" value="P:methylation"/>
    <property type="evidence" value="ECO:0007669"/>
    <property type="project" value="UniProtKB-KW"/>
</dbReference>
<dbReference type="AlphaFoldDB" id="A0AAN6TYZ8"/>
<keyword evidence="1" id="KW-0489">Methyltransferase</keyword>
<evidence type="ECO:0000313" key="6">
    <source>
        <dbReference type="Proteomes" id="UP001302602"/>
    </source>
</evidence>
<dbReference type="RefSeq" id="XP_062646512.1">
    <property type="nucleotide sequence ID" value="XM_062793128.1"/>
</dbReference>
<dbReference type="PANTHER" id="PTHR12350:SF19">
    <property type="entry name" value="SET DOMAIN-CONTAINING PROTEIN"/>
    <property type="match status" value="1"/>
</dbReference>
<evidence type="ECO:0000256" key="1">
    <source>
        <dbReference type="ARBA" id="ARBA00022603"/>
    </source>
</evidence>
<proteinExistence type="predicted"/>
<organism evidence="5 6">
    <name type="scientific">Parathielavia appendiculata</name>
    <dbReference type="NCBI Taxonomy" id="2587402"/>
    <lineage>
        <taxon>Eukaryota</taxon>
        <taxon>Fungi</taxon>
        <taxon>Dikarya</taxon>
        <taxon>Ascomycota</taxon>
        <taxon>Pezizomycotina</taxon>
        <taxon>Sordariomycetes</taxon>
        <taxon>Sordariomycetidae</taxon>
        <taxon>Sordariales</taxon>
        <taxon>Chaetomiaceae</taxon>
        <taxon>Parathielavia</taxon>
    </lineage>
</organism>
<keyword evidence="2" id="KW-0808">Transferase</keyword>
<dbReference type="InterPro" id="IPR053201">
    <property type="entry name" value="Flavunoidine_N-MTase"/>
</dbReference>
<evidence type="ECO:0000256" key="2">
    <source>
        <dbReference type="ARBA" id="ARBA00022679"/>
    </source>
</evidence>
<feature type="compositionally biased region" description="Low complexity" evidence="3">
    <location>
        <begin position="171"/>
        <end position="189"/>
    </location>
</feature>
<dbReference type="SUPFAM" id="SSF82199">
    <property type="entry name" value="SET domain"/>
    <property type="match status" value="1"/>
</dbReference>
<dbReference type="GO" id="GO:0008168">
    <property type="term" value="F:methyltransferase activity"/>
    <property type="evidence" value="ECO:0007669"/>
    <property type="project" value="UniProtKB-KW"/>
</dbReference>
<gene>
    <name evidence="5" type="ORF">N657DRAFT_646482</name>
</gene>
<dbReference type="EMBL" id="MU853230">
    <property type="protein sequence ID" value="KAK4122741.1"/>
    <property type="molecule type" value="Genomic_DNA"/>
</dbReference>
<keyword evidence="6" id="KW-1185">Reference proteome</keyword>